<reference evidence="2" key="1">
    <citation type="submission" date="2016-10" db="EMBL/GenBank/DDBJ databases">
        <authorList>
            <person name="Varghese N."/>
            <person name="Submissions S."/>
        </authorList>
    </citation>
    <scope>NUCLEOTIDE SEQUENCE [LARGE SCALE GENOMIC DNA]</scope>
    <source>
        <strain evidence="2">DSM 44675</strain>
    </source>
</reference>
<name>A0A1H7R541_9NOCA</name>
<evidence type="ECO:0000313" key="2">
    <source>
        <dbReference type="Proteomes" id="UP000198677"/>
    </source>
</evidence>
<gene>
    <name evidence="1" type="ORF">SAMN05444583_110144</name>
</gene>
<organism evidence="1 2">
    <name type="scientific">Rhodococcus maanshanensis</name>
    <dbReference type="NCBI Taxonomy" id="183556"/>
    <lineage>
        <taxon>Bacteria</taxon>
        <taxon>Bacillati</taxon>
        <taxon>Actinomycetota</taxon>
        <taxon>Actinomycetes</taxon>
        <taxon>Mycobacteriales</taxon>
        <taxon>Nocardiaceae</taxon>
        <taxon>Rhodococcus</taxon>
    </lineage>
</organism>
<dbReference type="AlphaFoldDB" id="A0A1H7R541"/>
<dbReference type="Proteomes" id="UP000198677">
    <property type="component" value="Unassembled WGS sequence"/>
</dbReference>
<protein>
    <submittedName>
        <fullName evidence="1">Uncharacterized protein</fullName>
    </submittedName>
</protein>
<dbReference type="EMBL" id="FOAW01000010">
    <property type="protein sequence ID" value="SEL55045.1"/>
    <property type="molecule type" value="Genomic_DNA"/>
</dbReference>
<sequence>MSATTRTTDVSATLAGLGQLLSIGDSVTERTRLPGKTQQKVMIA</sequence>
<proteinExistence type="predicted"/>
<evidence type="ECO:0000313" key="1">
    <source>
        <dbReference type="EMBL" id="SEL55045.1"/>
    </source>
</evidence>
<keyword evidence="2" id="KW-1185">Reference proteome</keyword>
<accession>A0A1H7R541</accession>
<dbReference type="RefSeq" id="WP_281252217.1">
    <property type="nucleotide sequence ID" value="NZ_FOAW01000010.1"/>
</dbReference>